<sequence length="134" mass="14220">MMPDPAYFDTERWYDEYVLLLPVKAGTVIRQGALVMVNAGYAQEAAAATGLVALGVAQETADNTAGTDGAVSVEVRRGVFRFEVDPADPPTQADLGKDVYATGPNTVGKTGTGRSKAGRLLRLDPGGYAWVEVW</sequence>
<dbReference type="Proteomes" id="UP000724268">
    <property type="component" value="Unassembled WGS sequence"/>
</dbReference>
<evidence type="ECO:0000313" key="1">
    <source>
        <dbReference type="EMBL" id="MBW6395240.1"/>
    </source>
</evidence>
<reference evidence="1 2" key="1">
    <citation type="submission" date="2021-07" db="EMBL/GenBank/DDBJ databases">
        <title>Thermus aquaticus gen. n. and sp. n., a nonsporulating extreme thermophile.</title>
        <authorList>
            <person name="Hu C.-J."/>
            <person name="Li W.-J."/>
            <person name="Xian W.-D."/>
        </authorList>
    </citation>
    <scope>NUCLEOTIDE SEQUENCE [LARGE SCALE GENOMIC DNA]</scope>
    <source>
        <strain evidence="1 2">SYSU G05001</strain>
    </source>
</reference>
<keyword evidence="2" id="KW-1185">Reference proteome</keyword>
<gene>
    <name evidence="1" type="ORF">KZX47_08780</name>
</gene>
<dbReference type="EMBL" id="JAHXRS010000015">
    <property type="protein sequence ID" value="MBW6395240.1"/>
    <property type="molecule type" value="Genomic_DNA"/>
</dbReference>
<comment type="caution">
    <text evidence="1">The sequence shown here is derived from an EMBL/GenBank/DDBJ whole genome shotgun (WGS) entry which is preliminary data.</text>
</comment>
<accession>A0ABS7A1R7</accession>
<dbReference type="RefSeq" id="WP_219759764.1">
    <property type="nucleotide sequence ID" value="NZ_JAHXRS010000015.1"/>
</dbReference>
<proteinExistence type="predicted"/>
<name>A0ABS7A1R7_9DEIN</name>
<protein>
    <submittedName>
        <fullName evidence="1">DUF2190 family protein</fullName>
    </submittedName>
</protein>
<evidence type="ECO:0000313" key="2">
    <source>
        <dbReference type="Proteomes" id="UP000724268"/>
    </source>
</evidence>
<organism evidence="1 2">
    <name type="scientific">Thermus brevis</name>
    <dbReference type="NCBI Taxonomy" id="2862456"/>
    <lineage>
        <taxon>Bacteria</taxon>
        <taxon>Thermotogati</taxon>
        <taxon>Deinococcota</taxon>
        <taxon>Deinococci</taxon>
        <taxon>Thermales</taxon>
        <taxon>Thermaceae</taxon>
        <taxon>Thermus</taxon>
    </lineage>
</organism>